<dbReference type="Proteomes" id="UP000253420">
    <property type="component" value="Unassembled WGS sequence"/>
</dbReference>
<dbReference type="InterPro" id="IPR009081">
    <property type="entry name" value="PP-bd_ACP"/>
</dbReference>
<dbReference type="EMBL" id="QOZG01000006">
    <property type="protein sequence ID" value="RCS22866.1"/>
    <property type="molecule type" value="Genomic_DNA"/>
</dbReference>
<accession>A0A368K0D8</accession>
<sequence length="90" mass="9715">MADSIKDTVRAFIVENFLFGDTSFQLGDDASLIENDIIDSTGVLELVAFVEERFGVTMADAEIVPANLDSLNRIAAFVSARTDKKASLTA</sequence>
<gene>
    <name evidence="2" type="ORF">DUT91_15340</name>
</gene>
<evidence type="ECO:0000259" key="1">
    <source>
        <dbReference type="PROSITE" id="PS50075"/>
    </source>
</evidence>
<dbReference type="RefSeq" id="WP_114441408.1">
    <property type="nucleotide sequence ID" value="NZ_QOZG01000006.1"/>
</dbReference>
<evidence type="ECO:0000313" key="3">
    <source>
        <dbReference type="Proteomes" id="UP000253420"/>
    </source>
</evidence>
<dbReference type="InterPro" id="IPR036736">
    <property type="entry name" value="ACP-like_sf"/>
</dbReference>
<name>A0A368K0D8_9HYPH</name>
<dbReference type="Gene3D" id="1.10.1200.10">
    <property type="entry name" value="ACP-like"/>
    <property type="match status" value="1"/>
</dbReference>
<dbReference type="PROSITE" id="PS50075">
    <property type="entry name" value="CARRIER"/>
    <property type="match status" value="1"/>
</dbReference>
<dbReference type="OrthoDB" id="2625323at2"/>
<feature type="domain" description="Carrier" evidence="1">
    <location>
        <begin position="3"/>
        <end position="82"/>
    </location>
</feature>
<comment type="caution">
    <text evidence="2">The sequence shown here is derived from an EMBL/GenBank/DDBJ whole genome shotgun (WGS) entry which is preliminary data.</text>
</comment>
<organism evidence="2 3">
    <name type="scientific">Phyllobacterium salinisoli</name>
    <dbReference type="NCBI Taxonomy" id="1899321"/>
    <lineage>
        <taxon>Bacteria</taxon>
        <taxon>Pseudomonadati</taxon>
        <taxon>Pseudomonadota</taxon>
        <taxon>Alphaproteobacteria</taxon>
        <taxon>Hyphomicrobiales</taxon>
        <taxon>Phyllobacteriaceae</taxon>
        <taxon>Phyllobacterium</taxon>
    </lineage>
</organism>
<protein>
    <submittedName>
        <fullName evidence="2">Acyl carrier protein</fullName>
    </submittedName>
</protein>
<reference evidence="2 3" key="1">
    <citation type="submission" date="2018-07" db="EMBL/GenBank/DDBJ databases">
        <title>The draft genome of Phyllobacterium salinisoli.</title>
        <authorList>
            <person name="Liu L."/>
            <person name="Li L."/>
            <person name="Zhang X."/>
            <person name="Liang L."/>
        </authorList>
    </citation>
    <scope>NUCLEOTIDE SEQUENCE [LARGE SCALE GENOMIC DNA]</scope>
    <source>
        <strain evidence="2 3">LLAN61</strain>
    </source>
</reference>
<evidence type="ECO:0000313" key="2">
    <source>
        <dbReference type="EMBL" id="RCS22866.1"/>
    </source>
</evidence>
<keyword evidence="3" id="KW-1185">Reference proteome</keyword>
<dbReference type="SUPFAM" id="SSF47336">
    <property type="entry name" value="ACP-like"/>
    <property type="match status" value="1"/>
</dbReference>
<dbReference type="AlphaFoldDB" id="A0A368K0D8"/>
<proteinExistence type="predicted"/>